<feature type="compositionally biased region" description="Low complexity" evidence="1">
    <location>
        <begin position="160"/>
        <end position="172"/>
    </location>
</feature>
<feature type="region of interest" description="Disordered" evidence="1">
    <location>
        <begin position="154"/>
        <end position="175"/>
    </location>
</feature>
<name>A0A0K8W1P8_BACLA</name>
<feature type="compositionally biased region" description="Polar residues" evidence="1">
    <location>
        <begin position="313"/>
        <end position="336"/>
    </location>
</feature>
<reference evidence="3" key="1">
    <citation type="submission" date="2015-06" db="EMBL/GenBank/DDBJ databases">
        <authorList>
            <person name="Hoefler B.C."/>
            <person name="Straight P.D."/>
        </authorList>
    </citation>
    <scope>NUCLEOTIDE SEQUENCE</scope>
</reference>
<evidence type="ECO:0000313" key="2">
    <source>
        <dbReference type="EMBL" id="JAI39595.1"/>
    </source>
</evidence>
<dbReference type="OrthoDB" id="8069690at2759"/>
<gene>
    <name evidence="3" type="primary">Zan_7</name>
    <name evidence="2" type="synonym">Zan_0</name>
    <name evidence="3" type="ORF">c0_g1_i2</name>
    <name evidence="2" type="ORF">c0_g1_i3</name>
</gene>
<dbReference type="EMBL" id="GDHF01007313">
    <property type="protein sequence ID" value="JAI45001.1"/>
    <property type="molecule type" value="Transcribed_RNA"/>
</dbReference>
<evidence type="ECO:0000256" key="1">
    <source>
        <dbReference type="SAM" id="MobiDB-lite"/>
    </source>
</evidence>
<feature type="region of interest" description="Disordered" evidence="1">
    <location>
        <begin position="295"/>
        <end position="336"/>
    </location>
</feature>
<sequence length="498" mass="55349">MRFVLIFAICATILRFRFVYSAINIVEYVRKHKPTNCSESLYQIVSYPPYNSRNLQTPATISRAEFVVLVKESLRNYKTPVLKKYAPYTPLRKKNVTTIKSDITFTTEVTTKTPGIAVVTTKDTQFTEVSTITSETTEVSDTTSVVETTEEAISQHTDVTESTTTETFPTETTLDDRTTDSWATTQNELTTPTMFEDSTTETANAITVNMKDWFTENDSEGSITTKQDIITTDATISTTSSIYGETETESTPTLEDYSTEVADALTLYLLVTSTQNPSGETITTNAYEITATETMPTEETVSTEETTTEKANESTTAMETTTSNWASTESGEETTNTDKLSEIIENMFNTETTSFITVRSTNAWDVEDTTRISSEFDSTTVVCCSNDETSTEIYESAETTTTVDTASPFLTTENTIEPSTSLFIPEKLSNTKEANIDSTWSPTETSENTETSIMDAENATITDHINNNSNIAVEVKDIIKTPVRYTYDTDVMPTLDEY</sequence>
<proteinExistence type="predicted"/>
<protein>
    <submittedName>
        <fullName evidence="3">Zonadhesin</fullName>
    </submittedName>
</protein>
<evidence type="ECO:0000313" key="3">
    <source>
        <dbReference type="EMBL" id="JAI45001.1"/>
    </source>
</evidence>
<feature type="compositionally biased region" description="Low complexity" evidence="1">
    <location>
        <begin position="295"/>
        <end position="305"/>
    </location>
</feature>
<dbReference type="EMBL" id="GDHF01012719">
    <property type="protein sequence ID" value="JAI39595.1"/>
    <property type="molecule type" value="Transcribed_RNA"/>
</dbReference>
<accession>A0A0K8W1P8</accession>
<dbReference type="AlphaFoldDB" id="A0A0K8W1P8"/>
<organism evidence="3">
    <name type="scientific">Bactrocera latifrons</name>
    <name type="common">Malaysian fruit fly</name>
    <name type="synonym">Chaetodacus latifrons</name>
    <dbReference type="NCBI Taxonomy" id="174628"/>
    <lineage>
        <taxon>Eukaryota</taxon>
        <taxon>Metazoa</taxon>
        <taxon>Ecdysozoa</taxon>
        <taxon>Arthropoda</taxon>
        <taxon>Hexapoda</taxon>
        <taxon>Insecta</taxon>
        <taxon>Pterygota</taxon>
        <taxon>Neoptera</taxon>
        <taxon>Endopterygota</taxon>
        <taxon>Diptera</taxon>
        <taxon>Brachycera</taxon>
        <taxon>Muscomorpha</taxon>
        <taxon>Tephritoidea</taxon>
        <taxon>Tephritidae</taxon>
        <taxon>Bactrocera</taxon>
        <taxon>Bactrocera</taxon>
    </lineage>
</organism>